<evidence type="ECO:0000256" key="1">
    <source>
        <dbReference type="ARBA" id="ARBA00002200"/>
    </source>
</evidence>
<dbReference type="GO" id="GO:0022625">
    <property type="term" value="C:cytosolic large ribosomal subunit"/>
    <property type="evidence" value="ECO:0007669"/>
    <property type="project" value="TreeGrafter"/>
</dbReference>
<comment type="function">
    <text evidence="1">Ribosomal protein P0 is the functional equivalent of E.coli protein L10.</text>
</comment>
<dbReference type="PANTHER" id="PTHR45699">
    <property type="entry name" value="60S ACIDIC RIBOSOMAL PROTEIN P0"/>
    <property type="match status" value="1"/>
</dbReference>
<accession>A0A3M7KWG2</accession>
<dbReference type="InterPro" id="IPR040637">
    <property type="entry name" value="Ribosomal_uL10-like_insert"/>
</dbReference>
<feature type="non-terminal residue" evidence="8">
    <location>
        <position position="596"/>
    </location>
</feature>
<evidence type="ECO:0000256" key="5">
    <source>
        <dbReference type="SAM" id="MobiDB-lite"/>
    </source>
</evidence>
<dbReference type="Proteomes" id="UP000279271">
    <property type="component" value="Unassembled WGS sequence"/>
</dbReference>
<evidence type="ECO:0000259" key="7">
    <source>
        <dbReference type="Pfam" id="PF17777"/>
    </source>
</evidence>
<keyword evidence="3" id="KW-0689">Ribosomal protein</keyword>
<dbReference type="Pfam" id="PF17777">
    <property type="entry name" value="RL10P_insert"/>
    <property type="match status" value="1"/>
</dbReference>
<evidence type="ECO:0000313" key="9">
    <source>
        <dbReference type="Proteomes" id="UP000279271"/>
    </source>
</evidence>
<comment type="caution">
    <text evidence="8">The sequence shown here is derived from an EMBL/GenBank/DDBJ whole genome shotgun (WGS) entry which is preliminary data.</text>
</comment>
<dbReference type="GO" id="GO:0003735">
    <property type="term" value="F:structural constituent of ribosome"/>
    <property type="evidence" value="ECO:0007669"/>
    <property type="project" value="TreeGrafter"/>
</dbReference>
<dbReference type="GO" id="GO:0002181">
    <property type="term" value="P:cytoplasmic translation"/>
    <property type="evidence" value="ECO:0007669"/>
    <property type="project" value="TreeGrafter"/>
</dbReference>
<dbReference type="Gene3D" id="3.30.70.1730">
    <property type="match status" value="1"/>
</dbReference>
<organism evidence="8 9">
    <name type="scientific">Auxenochlorella protothecoides</name>
    <name type="common">Green microalga</name>
    <name type="synonym">Chlorella protothecoides</name>
    <dbReference type="NCBI Taxonomy" id="3075"/>
    <lineage>
        <taxon>Eukaryota</taxon>
        <taxon>Viridiplantae</taxon>
        <taxon>Chlorophyta</taxon>
        <taxon>core chlorophytes</taxon>
        <taxon>Trebouxiophyceae</taxon>
        <taxon>Chlorellales</taxon>
        <taxon>Chlorellaceae</taxon>
        <taxon>Auxenochlorella</taxon>
    </lineage>
</organism>
<dbReference type="CDD" id="cd05795">
    <property type="entry name" value="Ribosomal_P0_L10e"/>
    <property type="match status" value="1"/>
</dbReference>
<evidence type="ECO:0000256" key="4">
    <source>
        <dbReference type="ARBA" id="ARBA00023274"/>
    </source>
</evidence>
<sequence length="596" mass="64260">LGVCEGLGGLCAVGLRSTRSPRPALAMRPQAALFSTVLFSPSKLRVALAPDMRASRPHPDFPSRKYTLTHNDITGNLFLSIGPCYNQRQLSRLYTRLLRDEVLAEWLPHGGDLHAVAGPGTAQPRQAMSLHVHCHVSGGTAWTWAPPGLRSAIFRREMGVVLAALAWAERDLLSTCPAAAQAHVVVHLHSHQQAHDRTLAWGRLGDPSSWPTMEGKGLTALLRVLLPAMQDRAREESERAGGQGSFPSSPHTPGEPAGQGPADAAQPGSAEPAARTQQAEDLVVVESATLELRRPPPDRDPDDCVEELCIVPLPAHELKRSASEVVARLNLPAGNEPVVKKEADDAKLCELLDTHTKAFLVHADNVGSMQMMNIRAGLRENSTVLMGKNTLIRRCLRLYVERTGNEQWLVLLDHLVGNVGLIFTQGDLNEVRDKIQEFKVGAPARVGLVAPNDVTVYAGNTGMDPSQTSFFQALNISTKINKGTVEIVSDVHLIKPGEKVGASQATLLAKLGIKPFTYGLVVKQVYDNGSLYDPKVLDITDETLGDLLTAGIRNVAAASLALDFPTMASAPHSLINGYKNALAIAVETDYTFPLAE</sequence>
<evidence type="ECO:0000259" key="6">
    <source>
        <dbReference type="Pfam" id="PF12638"/>
    </source>
</evidence>
<dbReference type="Pfam" id="PF00466">
    <property type="entry name" value="Ribosomal_L10"/>
    <property type="match status" value="1"/>
</dbReference>
<feature type="region of interest" description="Disordered" evidence="5">
    <location>
        <begin position="232"/>
        <end position="279"/>
    </location>
</feature>
<feature type="compositionally biased region" description="Low complexity" evidence="5">
    <location>
        <begin position="254"/>
        <end position="268"/>
    </location>
</feature>
<dbReference type="PANTHER" id="PTHR45699:SF3">
    <property type="entry name" value="LARGE RIBOSOMAL SUBUNIT PROTEIN UL10"/>
    <property type="match status" value="1"/>
</dbReference>
<proteinExistence type="inferred from homology"/>
<evidence type="ECO:0000313" key="8">
    <source>
        <dbReference type="EMBL" id="RMZ53466.1"/>
    </source>
</evidence>
<dbReference type="Gene3D" id="3.90.105.20">
    <property type="match status" value="1"/>
</dbReference>
<dbReference type="FunFam" id="3.90.105.20:FF:000001">
    <property type="entry name" value="60S acidic ribosomal protein P0"/>
    <property type="match status" value="1"/>
</dbReference>
<dbReference type="InterPro" id="IPR043141">
    <property type="entry name" value="Ribosomal_uL10-like_sf"/>
</dbReference>
<feature type="domain" description="Large ribosomal subunit protein uL10-like insertion" evidence="7">
    <location>
        <begin position="444"/>
        <end position="513"/>
    </location>
</feature>
<dbReference type="SUPFAM" id="SSF160369">
    <property type="entry name" value="Ribosomal protein L10-like"/>
    <property type="match status" value="1"/>
</dbReference>
<evidence type="ECO:0000256" key="2">
    <source>
        <dbReference type="ARBA" id="ARBA00008889"/>
    </source>
</evidence>
<dbReference type="InterPro" id="IPR001790">
    <property type="entry name" value="Ribosomal_uL10"/>
</dbReference>
<dbReference type="GO" id="GO:0000027">
    <property type="term" value="P:ribosomal large subunit assembly"/>
    <property type="evidence" value="ECO:0007669"/>
    <property type="project" value="TreeGrafter"/>
</dbReference>
<dbReference type="EMBL" id="QOKY01000197">
    <property type="protein sequence ID" value="RMZ53466.1"/>
    <property type="molecule type" value="Genomic_DNA"/>
</dbReference>
<protein>
    <recommendedName>
        <fullName evidence="10">60S ribosomal protein L10P insertion domain-containing protein</fullName>
    </recommendedName>
</protein>
<evidence type="ECO:0000256" key="3">
    <source>
        <dbReference type="ARBA" id="ARBA00022980"/>
    </source>
</evidence>
<dbReference type="InterPro" id="IPR050323">
    <property type="entry name" value="Ribosomal_protein_uL10"/>
</dbReference>
<dbReference type="Pfam" id="PF12638">
    <property type="entry name" value="Staygreen"/>
    <property type="match status" value="1"/>
</dbReference>
<feature type="non-terminal residue" evidence="8">
    <location>
        <position position="1"/>
    </location>
</feature>
<dbReference type="InterPro" id="IPR043164">
    <property type="entry name" value="Ribosomal_uL10-like_insert_sf"/>
</dbReference>
<gene>
    <name evidence="8" type="ORF">APUTEX25_003288</name>
</gene>
<dbReference type="GO" id="GO:0070180">
    <property type="term" value="F:large ribosomal subunit rRNA binding"/>
    <property type="evidence" value="ECO:0007669"/>
    <property type="project" value="TreeGrafter"/>
</dbReference>
<dbReference type="AlphaFoldDB" id="A0A3M7KWG2"/>
<keyword evidence="4" id="KW-0687">Ribonucleoprotein</keyword>
<dbReference type="InterPro" id="IPR024438">
    <property type="entry name" value="Staygreen"/>
</dbReference>
<feature type="domain" description="Staygreen protein" evidence="6">
    <location>
        <begin position="39"/>
        <end position="206"/>
    </location>
</feature>
<comment type="similarity">
    <text evidence="2">Belongs to the universal ribosomal protein uL10 family.</text>
</comment>
<reference evidence="9" key="1">
    <citation type="journal article" date="2018" name="Algal Res.">
        <title>Characterization of plant carbon substrate utilization by Auxenochlorella protothecoides.</title>
        <authorList>
            <person name="Vogler B.W."/>
            <person name="Starkenburg S.R."/>
            <person name="Sudasinghe N."/>
            <person name="Schambach J.Y."/>
            <person name="Rollin J.A."/>
            <person name="Pattathil S."/>
            <person name="Barry A.N."/>
        </authorList>
    </citation>
    <scope>NUCLEOTIDE SEQUENCE [LARGE SCALE GENOMIC DNA]</scope>
    <source>
        <strain evidence="9">UTEX 25</strain>
    </source>
</reference>
<name>A0A3M7KWG2_AUXPR</name>
<evidence type="ECO:0008006" key="10">
    <source>
        <dbReference type="Google" id="ProtNLM"/>
    </source>
</evidence>